<protein>
    <submittedName>
        <fullName evidence="1">Uncharacterized protein</fullName>
    </submittedName>
</protein>
<evidence type="ECO:0000313" key="1">
    <source>
        <dbReference type="EMBL" id="KOF92172.1"/>
    </source>
</evidence>
<organism evidence="1">
    <name type="scientific">Octopus bimaculoides</name>
    <name type="common">California two-spotted octopus</name>
    <dbReference type="NCBI Taxonomy" id="37653"/>
    <lineage>
        <taxon>Eukaryota</taxon>
        <taxon>Metazoa</taxon>
        <taxon>Spiralia</taxon>
        <taxon>Lophotrochozoa</taxon>
        <taxon>Mollusca</taxon>
        <taxon>Cephalopoda</taxon>
        <taxon>Coleoidea</taxon>
        <taxon>Octopodiformes</taxon>
        <taxon>Octopoda</taxon>
        <taxon>Incirrata</taxon>
        <taxon>Octopodidae</taxon>
        <taxon>Octopus</taxon>
    </lineage>
</organism>
<sequence>MIIRLNLANVKCQQLLMATVHQMMMKKAYELKHFSNDYSIFLFFAIISRNTFIVCPFP</sequence>
<gene>
    <name evidence="1" type="ORF">OCBIM_22007077mg</name>
</gene>
<name>A0A0L8HSJ9_OCTBM</name>
<proteinExistence type="predicted"/>
<accession>A0A0L8HSJ9</accession>
<dbReference type="EMBL" id="KQ417377">
    <property type="protein sequence ID" value="KOF92172.1"/>
    <property type="molecule type" value="Genomic_DNA"/>
</dbReference>
<dbReference type="AlphaFoldDB" id="A0A0L8HSJ9"/>
<reference evidence="1" key="1">
    <citation type="submission" date="2015-07" db="EMBL/GenBank/DDBJ databases">
        <title>MeaNS - Measles Nucleotide Surveillance Program.</title>
        <authorList>
            <person name="Tran T."/>
            <person name="Druce J."/>
        </authorList>
    </citation>
    <scope>NUCLEOTIDE SEQUENCE</scope>
    <source>
        <strain evidence="1">UCB-OBI-ISO-001</strain>
        <tissue evidence="1">Gonad</tissue>
    </source>
</reference>